<dbReference type="Proteomes" id="UP000391834">
    <property type="component" value="Unassembled WGS sequence"/>
</dbReference>
<dbReference type="GO" id="GO:0004553">
    <property type="term" value="F:hydrolase activity, hydrolyzing O-glycosyl compounds"/>
    <property type="evidence" value="ECO:0007669"/>
    <property type="project" value="InterPro"/>
</dbReference>
<reference evidence="5 6" key="1">
    <citation type="submission" date="2019-10" db="EMBL/GenBank/DDBJ databases">
        <title>Prolixibacter strains distinguished by the presence of nitrate reductase genes were adept at nitrate-dependent anaerobic corrosion of metallic iron and carbon steel.</title>
        <authorList>
            <person name="Iino T."/>
            <person name="Shono N."/>
            <person name="Ito K."/>
            <person name="Nakamura R."/>
            <person name="Sueoka K."/>
            <person name="Harayama S."/>
            <person name="Ohkuma M."/>
        </authorList>
    </citation>
    <scope>NUCLEOTIDE SEQUENCE [LARGE SCALE GENOMIC DNA]</scope>
    <source>
        <strain evidence="5 6">JCM 13498</strain>
    </source>
</reference>
<protein>
    <submittedName>
        <fullName evidence="5">Alpha-xylosidase</fullName>
    </submittedName>
</protein>
<evidence type="ECO:0000313" key="5">
    <source>
        <dbReference type="EMBL" id="GET31167.1"/>
    </source>
</evidence>
<dbReference type="PANTHER" id="PTHR43863:SF2">
    <property type="entry name" value="MALTASE-GLUCOAMYLASE"/>
    <property type="match status" value="1"/>
</dbReference>
<evidence type="ECO:0000313" key="6">
    <source>
        <dbReference type="Proteomes" id="UP000391834"/>
    </source>
</evidence>
<dbReference type="SMART" id="SM00758">
    <property type="entry name" value="PA14"/>
    <property type="match status" value="1"/>
</dbReference>
<dbReference type="InterPro" id="IPR000322">
    <property type="entry name" value="Glyco_hydro_31_TIM"/>
</dbReference>
<keyword evidence="2" id="KW-0378">Hydrolase</keyword>
<evidence type="ECO:0000256" key="2">
    <source>
        <dbReference type="RuleBase" id="RU361185"/>
    </source>
</evidence>
<evidence type="ECO:0000259" key="4">
    <source>
        <dbReference type="PROSITE" id="PS51820"/>
    </source>
</evidence>
<dbReference type="Pfam" id="PF07691">
    <property type="entry name" value="PA14"/>
    <property type="match status" value="1"/>
</dbReference>
<dbReference type="SUPFAM" id="SSF74650">
    <property type="entry name" value="Galactose mutarotase-like"/>
    <property type="match status" value="1"/>
</dbReference>
<dbReference type="Pfam" id="PF17137">
    <property type="entry name" value="DUF5110"/>
    <property type="match status" value="1"/>
</dbReference>
<dbReference type="RefSeq" id="WP_153637545.1">
    <property type="nucleotide sequence ID" value="NZ_BLAX01000001.1"/>
</dbReference>
<feature type="signal peptide" evidence="3">
    <location>
        <begin position="1"/>
        <end position="23"/>
    </location>
</feature>
<feature type="chain" id="PRO_5024432584" evidence="3">
    <location>
        <begin position="24"/>
        <end position="954"/>
    </location>
</feature>
<dbReference type="CDD" id="cd14752">
    <property type="entry name" value="GH31_N"/>
    <property type="match status" value="1"/>
</dbReference>
<dbReference type="CDD" id="cd06591">
    <property type="entry name" value="GH31_xylosidase_XylS"/>
    <property type="match status" value="1"/>
</dbReference>
<dbReference type="Gene3D" id="2.60.120.380">
    <property type="match status" value="1"/>
</dbReference>
<proteinExistence type="inferred from homology"/>
<dbReference type="GO" id="GO:0030246">
    <property type="term" value="F:carbohydrate binding"/>
    <property type="evidence" value="ECO:0007669"/>
    <property type="project" value="InterPro"/>
</dbReference>
<keyword evidence="2" id="KW-0326">Glycosidase</keyword>
<dbReference type="PROSITE" id="PS51257">
    <property type="entry name" value="PROKAR_LIPOPROTEIN"/>
    <property type="match status" value="1"/>
</dbReference>
<dbReference type="EMBL" id="BLAX01000001">
    <property type="protein sequence ID" value="GET31167.1"/>
    <property type="molecule type" value="Genomic_DNA"/>
</dbReference>
<dbReference type="InterPro" id="IPR048395">
    <property type="entry name" value="Glyco_hydro_31_C"/>
</dbReference>
<keyword evidence="3" id="KW-0732">Signal</keyword>
<evidence type="ECO:0000256" key="1">
    <source>
        <dbReference type="ARBA" id="ARBA00007806"/>
    </source>
</evidence>
<dbReference type="Pfam" id="PF01055">
    <property type="entry name" value="Glyco_hydro_31_2nd"/>
    <property type="match status" value="1"/>
</dbReference>
<dbReference type="Gene3D" id="3.20.20.80">
    <property type="entry name" value="Glycosidases"/>
    <property type="match status" value="1"/>
</dbReference>
<accession>A0A5M4AUS0</accession>
<gene>
    <name evidence="5" type="ORF">PbJCM13498_00300</name>
</gene>
<dbReference type="OrthoDB" id="176168at2"/>
<organism evidence="5 6">
    <name type="scientific">Prolixibacter bellariivorans</name>
    <dbReference type="NCBI Taxonomy" id="314319"/>
    <lineage>
        <taxon>Bacteria</taxon>
        <taxon>Pseudomonadati</taxon>
        <taxon>Bacteroidota</taxon>
        <taxon>Bacteroidia</taxon>
        <taxon>Marinilabiliales</taxon>
        <taxon>Prolixibacteraceae</taxon>
        <taxon>Prolixibacter</taxon>
    </lineage>
</organism>
<dbReference type="InterPro" id="IPR051816">
    <property type="entry name" value="Glycosyl_Hydrolase_31"/>
</dbReference>
<name>A0A5M4AUS0_9BACT</name>
<evidence type="ECO:0000256" key="3">
    <source>
        <dbReference type="SAM" id="SignalP"/>
    </source>
</evidence>
<sequence length="954" mass="109779">MKGKNIYLSLLLALLFASCSSTQYQKLNDGIVLTLHQKGKTATHKVRLQVLGDELIHISATPDKNFPKDSSLIIVPGLKTVPFAVDNEGDSIRLSTAKLNVMISKADGGIKFKDKTGKLIIAEKKGGGRTFNPINVDGTKGYTIRQLFDSPADEAFYGLGQHQSDEFNYKGKSEELFQYNTKVSVPFIVSNKNYGLLWDSYSLSRFGDSRPYQQLNRAFKLYDENGKPGGLTGTYISLTKARPNLLRTEDSLYFEDIKTVKNLPDNFPLKGAHVTYAGEIEAPHSGTYRLILYYAGYVKVYVDNKLVVPERWRTAWNPNSYKFTVNLEADRRVPVRVEWKPDGDKSYCGLQVETPLHRDEQNSQVWWSEMNKKMDYYFVYGKSMDEIIKGYRTLTGKSQIMPKWAMGFWQSRERYKTQNQILSTLKEFRTHKFPIDNIVLDWFYWPETKWGSHQFDKNRFPDPKAMVDSIHAMHAHMMISVWPKFYANTKHFKEFEQHGWMYMQAVKDSIRDWVGPGYVGSFYDAYSAGARKLFWKQMYDNLYPLGIDAWWMDASEPNILDCTDMKYRKELCGPTALGPSTEYFNAYALMNAEAIYNGQRGVAPNKRVFLLTRSGFAGLQHYSTATWSGDIATRWEDMKAQIAAGMNFSISGIPYWTMDIGGFCVEDRYVKGQMVYNRTGKVDADYKEWRELNTRWYQFGAFAPLYRAHGQYPYREPWNIAPKGTPTYNSILYYTQLRYRLMPYIYTLAGMTWFDDYTIMRPLVMDFPGDKGVENIGDQYMFGPAFMVCPVYTYQARSRKVYFPKGTNWYNFYTGKLIQGGQSLTVDAPYNRMPLFVHEGAIIPVGPEIQYTGEKPVDPIVLYVYRGKDGHFTLYGDEGVNYDYEKGAYSNIPFSYNDADETLTIGERKGQFKGMLKERAFVIVPVGKENPKAFAPDAQGIEINYDGHEQTIQL</sequence>
<dbReference type="InterPro" id="IPR011013">
    <property type="entry name" value="Gal_mutarotase_sf_dom"/>
</dbReference>
<dbReference type="InterPro" id="IPR013780">
    <property type="entry name" value="Glyco_hydro_b"/>
</dbReference>
<comment type="similarity">
    <text evidence="1 2">Belongs to the glycosyl hydrolase 31 family.</text>
</comment>
<dbReference type="GO" id="GO:0005975">
    <property type="term" value="P:carbohydrate metabolic process"/>
    <property type="evidence" value="ECO:0007669"/>
    <property type="project" value="InterPro"/>
</dbReference>
<dbReference type="PANTHER" id="PTHR43863">
    <property type="entry name" value="HYDROLASE, PUTATIVE (AFU_ORTHOLOGUE AFUA_1G03140)-RELATED"/>
    <property type="match status" value="1"/>
</dbReference>
<dbReference type="PROSITE" id="PS51820">
    <property type="entry name" value="PA14"/>
    <property type="match status" value="1"/>
</dbReference>
<dbReference type="InterPro" id="IPR033403">
    <property type="entry name" value="DUF5110"/>
</dbReference>
<dbReference type="SUPFAM" id="SSF51011">
    <property type="entry name" value="Glycosyl hydrolase domain"/>
    <property type="match status" value="1"/>
</dbReference>
<dbReference type="InterPro" id="IPR037524">
    <property type="entry name" value="PA14/GLEYA"/>
</dbReference>
<dbReference type="Pfam" id="PF21365">
    <property type="entry name" value="Glyco_hydro_31_3rd"/>
    <property type="match status" value="1"/>
</dbReference>
<dbReference type="SUPFAM" id="SSF51445">
    <property type="entry name" value="(Trans)glycosidases"/>
    <property type="match status" value="1"/>
</dbReference>
<dbReference type="AlphaFoldDB" id="A0A5M4AUS0"/>
<feature type="domain" description="PA14" evidence="4">
    <location>
        <begin position="226"/>
        <end position="366"/>
    </location>
</feature>
<dbReference type="SUPFAM" id="SSF56988">
    <property type="entry name" value="Anthrax protective antigen"/>
    <property type="match status" value="1"/>
</dbReference>
<dbReference type="InterPro" id="IPR025887">
    <property type="entry name" value="Glyco_hydro_31_N_dom"/>
</dbReference>
<dbReference type="Pfam" id="PF13802">
    <property type="entry name" value="Gal_mutarotas_2"/>
    <property type="match status" value="1"/>
</dbReference>
<dbReference type="Gene3D" id="2.60.40.1180">
    <property type="entry name" value="Golgi alpha-mannosidase II"/>
    <property type="match status" value="2"/>
</dbReference>
<dbReference type="InterPro" id="IPR011658">
    <property type="entry name" value="PA14_dom"/>
</dbReference>
<dbReference type="InterPro" id="IPR017853">
    <property type="entry name" value="GH"/>
</dbReference>
<comment type="caution">
    <text evidence="5">The sequence shown here is derived from an EMBL/GenBank/DDBJ whole genome shotgun (WGS) entry which is preliminary data.</text>
</comment>
<keyword evidence="6" id="KW-1185">Reference proteome</keyword>
<dbReference type="Gene3D" id="2.60.40.1760">
    <property type="entry name" value="glycosyl hydrolase (family 31)"/>
    <property type="match status" value="1"/>
</dbReference>